<feature type="transmembrane region" description="Helical" evidence="1">
    <location>
        <begin position="33"/>
        <end position="59"/>
    </location>
</feature>
<dbReference type="RefSeq" id="WP_331256611.1">
    <property type="nucleotide sequence ID" value="NZ_CP133270.1"/>
</dbReference>
<organism evidence="2 3">
    <name type="scientific">Candidatus Bealeia paramacronuclearis</name>
    <dbReference type="NCBI Taxonomy" id="1921001"/>
    <lineage>
        <taxon>Bacteria</taxon>
        <taxon>Pseudomonadati</taxon>
        <taxon>Pseudomonadota</taxon>
        <taxon>Alphaproteobacteria</taxon>
        <taxon>Holosporales</taxon>
        <taxon>Holosporaceae</taxon>
        <taxon>Candidatus Bealeia</taxon>
    </lineage>
</organism>
<keyword evidence="1" id="KW-0812">Transmembrane</keyword>
<keyword evidence="3" id="KW-1185">Reference proteome</keyword>
<dbReference type="EMBL" id="CP133270">
    <property type="protein sequence ID" value="WVX66072.1"/>
    <property type="molecule type" value="Genomic_DNA"/>
</dbReference>
<evidence type="ECO:0000313" key="3">
    <source>
        <dbReference type="Proteomes" id="UP001330434"/>
    </source>
</evidence>
<accession>A0ABZ2C0T6</accession>
<proteinExistence type="predicted"/>
<gene>
    <name evidence="2" type="ORF">Bealeia1_00243</name>
</gene>
<evidence type="ECO:0000256" key="1">
    <source>
        <dbReference type="SAM" id="Phobius"/>
    </source>
</evidence>
<reference evidence="2 3" key="1">
    <citation type="journal article" date="2024" name="Environ. Microbiol.">
        <title>Novel evolutionary insights on the interactions of the Holosporales (Alphaproteobacteria) with eukaryotic hosts from comparative genomics.</title>
        <authorList>
            <person name="Giovannini M."/>
            <person name="Petroni G."/>
            <person name="Castelli M."/>
        </authorList>
    </citation>
    <scope>NUCLEOTIDE SEQUENCE [LARGE SCALE GENOMIC DNA]</scope>
    <source>
        <strain evidence="2 3">US_Bl 15I1</strain>
    </source>
</reference>
<sequence>MYLWILVFTEVINSAIAKVQIRIPEFGKEQAVFFLGLLFSLGLSSPVLAISCASGTAYCTYYDKSAGTWPDKSQKITVSCAGFPCSIYPNEQDYLDKCTKNINVNNQPKKANTLSGAGDNICPGWE</sequence>
<evidence type="ECO:0000313" key="2">
    <source>
        <dbReference type="EMBL" id="WVX66072.1"/>
    </source>
</evidence>
<dbReference type="Proteomes" id="UP001330434">
    <property type="component" value="Chromosome"/>
</dbReference>
<keyword evidence="1" id="KW-0472">Membrane</keyword>
<keyword evidence="1" id="KW-1133">Transmembrane helix</keyword>
<protein>
    <submittedName>
        <fullName evidence="2">Uncharacterized protein</fullName>
    </submittedName>
</protein>
<name>A0ABZ2C0T6_9PROT</name>